<accession>A0AAW1UYF2</accession>
<dbReference type="Proteomes" id="UP001431783">
    <property type="component" value="Unassembled WGS sequence"/>
</dbReference>
<dbReference type="AlphaFoldDB" id="A0AAW1UYF2"/>
<name>A0AAW1UYF2_9CUCU</name>
<proteinExistence type="predicted"/>
<reference evidence="1 2" key="1">
    <citation type="submission" date="2023-03" db="EMBL/GenBank/DDBJ databases">
        <title>Genome insight into feeding habits of ladybird beetles.</title>
        <authorList>
            <person name="Li H.-S."/>
            <person name="Huang Y.-H."/>
            <person name="Pang H."/>
        </authorList>
    </citation>
    <scope>NUCLEOTIDE SEQUENCE [LARGE SCALE GENOMIC DNA]</scope>
    <source>
        <strain evidence="1">SYSU_2023b</strain>
        <tissue evidence="1">Whole body</tissue>
    </source>
</reference>
<keyword evidence="2" id="KW-1185">Reference proteome</keyword>
<protein>
    <submittedName>
        <fullName evidence="1">Uncharacterized protein</fullName>
    </submittedName>
</protein>
<evidence type="ECO:0000313" key="1">
    <source>
        <dbReference type="EMBL" id="KAK9885517.1"/>
    </source>
</evidence>
<gene>
    <name evidence="1" type="ORF">WA026_011010</name>
</gene>
<evidence type="ECO:0000313" key="2">
    <source>
        <dbReference type="Proteomes" id="UP001431783"/>
    </source>
</evidence>
<sequence length="507" mass="56196">MAQEEDTDVAIVVAPTNGIVQTGTKIEPNQTFTGEKVNVGDIAGILGLKQAAEVETTTITGASTVNTDSTTEESTTKNVEATTVNSPRTTSEFNALFFLDPKRQVEIKTTEYDSSTTTTTISDFETTDTDMIKTTKKMKVATSNGIADRLTDLPFLQMDQALPYSDTVINFADTKREAIKSNVHKIKDTSNALKAKTPTTLSETGTDNTYQKVLPDSQRLKPSNEVKLSTMVPIVLTPIDNSLANYHVSNAQTNLHPTESVLSKGLQTPSYGPSSNNNKQIISNIEKSTPNKSDSSVQDTTPTSTTEIITTYIAEEASTRINITSASEAPTYTTHNHQITVTTENSPSASVPNKVKFPTESSKFIRFPTDEVSPPPYEASTSTDSMLDASKRFEAIFNQYGSSRGADLSENKQYIFRNNPSLPLSPELSKSVRQRYDAHINNHRNREKYSEWYHLPPKWTDTSQKPVVLRFSKKHGYIDSQQLGSNNFYREINPRLFNFPSTSRNHR</sequence>
<dbReference type="EMBL" id="JARQZJ010000095">
    <property type="protein sequence ID" value="KAK9885517.1"/>
    <property type="molecule type" value="Genomic_DNA"/>
</dbReference>
<organism evidence="1 2">
    <name type="scientific">Henosepilachna vigintioctopunctata</name>
    <dbReference type="NCBI Taxonomy" id="420089"/>
    <lineage>
        <taxon>Eukaryota</taxon>
        <taxon>Metazoa</taxon>
        <taxon>Ecdysozoa</taxon>
        <taxon>Arthropoda</taxon>
        <taxon>Hexapoda</taxon>
        <taxon>Insecta</taxon>
        <taxon>Pterygota</taxon>
        <taxon>Neoptera</taxon>
        <taxon>Endopterygota</taxon>
        <taxon>Coleoptera</taxon>
        <taxon>Polyphaga</taxon>
        <taxon>Cucujiformia</taxon>
        <taxon>Coccinelloidea</taxon>
        <taxon>Coccinellidae</taxon>
        <taxon>Epilachninae</taxon>
        <taxon>Epilachnini</taxon>
        <taxon>Henosepilachna</taxon>
    </lineage>
</organism>
<comment type="caution">
    <text evidence="1">The sequence shown here is derived from an EMBL/GenBank/DDBJ whole genome shotgun (WGS) entry which is preliminary data.</text>
</comment>